<evidence type="ECO:0000256" key="7">
    <source>
        <dbReference type="ARBA" id="ARBA00023295"/>
    </source>
</evidence>
<sequence length="447" mass="50445">MILRQFPAKFLWGAATAAYQIEGAWNEDGKGESIWDRFVHQPQRILNGDTGDIACDHYHQMPEDVALMQELGLQSYRFSVSWPRVLPEGRGMVNQKGLDFYDQLVDRLLDAGIVPNVTLNHWDLPQALQDLGGWPNRDCTDWFADYAGVVFDRLGDRVALWCTHNEPGIIAFLGHAYGVFAPGIADYSQAYQTAHHLLLSHGKAVQLFRQGGYAGEIGIVLSVSHYEPASDRPEDVAACDRADQNGTALFMDPLFKGHYPEMLWNWIGTHQPKIHDGDLEIIRQPIDFLGANYYFTEGIAFKPWGGLLKLETTPISASGWGKTEMGWGINPAGFTKILRNFQENYGNPKMYITENGCAIKDIPNAEGYVCDRQRIMFIQEHLIAIHDAIQGGANVNGYYVWTLMDNFEWAHGFFPRFGLVRIDPQTGKRIPKESAFWYREAIAKNGV</sequence>
<dbReference type="NCBIfam" id="TIGR03356">
    <property type="entry name" value="BGL"/>
    <property type="match status" value="1"/>
</dbReference>
<evidence type="ECO:0000256" key="11">
    <source>
        <dbReference type="RuleBase" id="RU361175"/>
    </source>
</evidence>
<dbReference type="InterPro" id="IPR001360">
    <property type="entry name" value="Glyco_hydro_1"/>
</dbReference>
<dbReference type="PRINTS" id="PR00131">
    <property type="entry name" value="GLHYDRLASE1"/>
</dbReference>
<dbReference type="AlphaFoldDB" id="A0AAU8JI73"/>
<feature type="binding site" evidence="10">
    <location>
        <position position="121"/>
    </location>
    <ligand>
        <name>substrate</name>
    </ligand>
</feature>
<keyword evidence="7 11" id="KW-0326">Glycosidase</keyword>
<proteinExistence type="inferred from homology"/>
<feature type="binding site" evidence="10">
    <location>
        <begin position="408"/>
        <end position="409"/>
    </location>
    <ligand>
        <name>substrate</name>
    </ligand>
</feature>
<dbReference type="PROSITE" id="PS00653">
    <property type="entry name" value="GLYCOSYL_HYDROL_F1_2"/>
    <property type="match status" value="1"/>
</dbReference>
<keyword evidence="4 11" id="KW-0378">Hydrolase</keyword>
<dbReference type="InterPro" id="IPR033132">
    <property type="entry name" value="GH_1_N_CS"/>
</dbReference>
<dbReference type="GO" id="GO:0008422">
    <property type="term" value="F:beta-glucosidase activity"/>
    <property type="evidence" value="ECO:0007669"/>
    <property type="project" value="UniProtKB-EC"/>
</dbReference>
<name>A0AAU8JI73_9CYAN</name>
<organism evidence="12">
    <name type="scientific">Planktothricoides raciborskii GIHE-MW2</name>
    <dbReference type="NCBI Taxonomy" id="2792601"/>
    <lineage>
        <taxon>Bacteria</taxon>
        <taxon>Bacillati</taxon>
        <taxon>Cyanobacteriota</taxon>
        <taxon>Cyanophyceae</taxon>
        <taxon>Oscillatoriophycideae</taxon>
        <taxon>Oscillatoriales</taxon>
        <taxon>Oscillatoriaceae</taxon>
        <taxon>Planktothricoides</taxon>
    </lineage>
</organism>
<evidence type="ECO:0000313" key="12">
    <source>
        <dbReference type="EMBL" id="XCM37981.1"/>
    </source>
</evidence>
<dbReference type="RefSeq" id="WP_054469037.1">
    <property type="nucleotide sequence ID" value="NZ_CP159837.1"/>
</dbReference>
<dbReference type="GO" id="GO:0030245">
    <property type="term" value="P:cellulose catabolic process"/>
    <property type="evidence" value="ECO:0007669"/>
    <property type="project" value="UniProtKB-KW"/>
</dbReference>
<dbReference type="Gene3D" id="3.20.20.80">
    <property type="entry name" value="Glycosidases"/>
    <property type="match status" value="1"/>
</dbReference>
<evidence type="ECO:0000256" key="9">
    <source>
        <dbReference type="PIRSR" id="PIRSR617736-1"/>
    </source>
</evidence>
<accession>A0AAU8JI73</accession>
<feature type="active site" description="Proton donor" evidence="9">
    <location>
        <position position="166"/>
    </location>
</feature>
<dbReference type="PANTHER" id="PTHR10353">
    <property type="entry name" value="GLYCOSYL HYDROLASE"/>
    <property type="match status" value="1"/>
</dbReference>
<dbReference type="InterPro" id="IPR017736">
    <property type="entry name" value="Glyco_hydro_1_beta-glucosidase"/>
</dbReference>
<feature type="active site" description="Nucleophile" evidence="9">
    <location>
        <position position="354"/>
    </location>
</feature>
<feature type="binding site" evidence="10">
    <location>
        <position position="294"/>
    </location>
    <ligand>
        <name>substrate</name>
    </ligand>
</feature>
<reference evidence="12" key="1">
    <citation type="submission" date="2024-07" db="EMBL/GenBank/DDBJ databases">
        <authorList>
            <person name="Kim Y.J."/>
            <person name="Jeong J.Y."/>
        </authorList>
    </citation>
    <scope>NUCLEOTIDE SEQUENCE</scope>
    <source>
        <strain evidence="12">GIHE-MW2</strain>
    </source>
</reference>
<evidence type="ECO:0000256" key="8">
    <source>
        <dbReference type="ARBA" id="ARBA00023326"/>
    </source>
</evidence>
<evidence type="ECO:0000256" key="4">
    <source>
        <dbReference type="ARBA" id="ARBA00022801"/>
    </source>
</evidence>
<comment type="similarity">
    <text evidence="2 11">Belongs to the glycosyl hydrolase 1 family.</text>
</comment>
<keyword evidence="6" id="KW-0119">Carbohydrate metabolism</keyword>
<feature type="binding site" evidence="10">
    <location>
        <position position="20"/>
    </location>
    <ligand>
        <name>substrate</name>
    </ligand>
</feature>
<gene>
    <name evidence="12" type="ORF">ABWT76_000798</name>
</gene>
<dbReference type="EC" id="3.2.1.21" evidence="3 11"/>
<dbReference type="FunFam" id="3.20.20.80:FF:000004">
    <property type="entry name" value="Beta-glucosidase 6-phospho-beta-glucosidase"/>
    <property type="match status" value="1"/>
</dbReference>
<feature type="binding site" evidence="10">
    <location>
        <position position="401"/>
    </location>
    <ligand>
        <name>substrate</name>
    </ligand>
</feature>
<protein>
    <recommendedName>
        <fullName evidence="3 11">Beta-glucosidase</fullName>
        <ecNumber evidence="3 11">3.2.1.21</ecNumber>
    </recommendedName>
</protein>
<dbReference type="GO" id="GO:0005829">
    <property type="term" value="C:cytosol"/>
    <property type="evidence" value="ECO:0007669"/>
    <property type="project" value="TreeGrafter"/>
</dbReference>
<dbReference type="Pfam" id="PF00232">
    <property type="entry name" value="Glyco_hydro_1"/>
    <property type="match status" value="1"/>
</dbReference>
<dbReference type="EMBL" id="CP159837">
    <property type="protein sequence ID" value="XCM37981.1"/>
    <property type="molecule type" value="Genomic_DNA"/>
</dbReference>
<evidence type="ECO:0000256" key="1">
    <source>
        <dbReference type="ARBA" id="ARBA00000448"/>
    </source>
</evidence>
<evidence type="ECO:0000256" key="5">
    <source>
        <dbReference type="ARBA" id="ARBA00023001"/>
    </source>
</evidence>
<evidence type="ECO:0000256" key="10">
    <source>
        <dbReference type="PIRSR" id="PIRSR617736-2"/>
    </source>
</evidence>
<evidence type="ECO:0000256" key="2">
    <source>
        <dbReference type="ARBA" id="ARBA00010838"/>
    </source>
</evidence>
<comment type="catalytic activity">
    <reaction evidence="1 11">
        <text>Hydrolysis of terminal, non-reducing beta-D-glucosyl residues with release of beta-D-glucose.</text>
        <dbReference type="EC" id="3.2.1.21"/>
    </reaction>
</comment>
<dbReference type="PANTHER" id="PTHR10353:SF36">
    <property type="entry name" value="LP05116P"/>
    <property type="match status" value="1"/>
</dbReference>
<dbReference type="InterPro" id="IPR017853">
    <property type="entry name" value="GH"/>
</dbReference>
<dbReference type="SUPFAM" id="SSF51445">
    <property type="entry name" value="(Trans)glycosidases"/>
    <property type="match status" value="1"/>
</dbReference>
<feature type="binding site" evidence="10">
    <location>
        <position position="165"/>
    </location>
    <ligand>
        <name>substrate</name>
    </ligand>
</feature>
<evidence type="ECO:0000256" key="6">
    <source>
        <dbReference type="ARBA" id="ARBA00023277"/>
    </source>
</evidence>
<evidence type="ECO:0000256" key="3">
    <source>
        <dbReference type="ARBA" id="ARBA00012744"/>
    </source>
</evidence>
<keyword evidence="5" id="KW-0136">Cellulose degradation</keyword>
<keyword evidence="8" id="KW-0624">Polysaccharide degradation</keyword>